<keyword evidence="2 5" id="KW-0812">Transmembrane</keyword>
<keyword evidence="4 5" id="KW-0472">Membrane</keyword>
<dbReference type="RefSeq" id="WP_377173102.1">
    <property type="nucleotide sequence ID" value="NZ_JBHTJC010000007.1"/>
</dbReference>
<dbReference type="InterPro" id="IPR023408">
    <property type="entry name" value="MscS_beta-dom_sf"/>
</dbReference>
<dbReference type="PANTHER" id="PTHR30566">
    <property type="entry name" value="YNAI-RELATED MECHANOSENSITIVE ION CHANNEL"/>
    <property type="match status" value="1"/>
</dbReference>
<feature type="chain" id="PRO_5046520302" evidence="6">
    <location>
        <begin position="27"/>
        <end position="558"/>
    </location>
</feature>
<evidence type="ECO:0000256" key="6">
    <source>
        <dbReference type="SAM" id="SignalP"/>
    </source>
</evidence>
<evidence type="ECO:0000259" key="7">
    <source>
        <dbReference type="Pfam" id="PF00924"/>
    </source>
</evidence>
<feature type="transmembrane region" description="Helical" evidence="5">
    <location>
        <begin position="280"/>
        <end position="299"/>
    </location>
</feature>
<evidence type="ECO:0000256" key="2">
    <source>
        <dbReference type="ARBA" id="ARBA00022692"/>
    </source>
</evidence>
<name>A0ABW7IAT0_9RHOB</name>
<dbReference type="Pfam" id="PF00924">
    <property type="entry name" value="MS_channel_2nd"/>
    <property type="match status" value="1"/>
</dbReference>
<evidence type="ECO:0000256" key="5">
    <source>
        <dbReference type="SAM" id="Phobius"/>
    </source>
</evidence>
<evidence type="ECO:0000313" key="9">
    <source>
        <dbReference type="Proteomes" id="UP001607157"/>
    </source>
</evidence>
<protein>
    <submittedName>
        <fullName evidence="8">Mechanosensitive ion channel family protein</fullName>
    </submittedName>
</protein>
<gene>
    <name evidence="8" type="ORF">ACGRVM_15480</name>
</gene>
<keyword evidence="9" id="KW-1185">Reference proteome</keyword>
<dbReference type="EMBL" id="JBIHMM010000006">
    <property type="protein sequence ID" value="MFH0255307.1"/>
    <property type="molecule type" value="Genomic_DNA"/>
</dbReference>
<feature type="transmembrane region" description="Helical" evidence="5">
    <location>
        <begin position="338"/>
        <end position="357"/>
    </location>
</feature>
<reference evidence="8 9" key="1">
    <citation type="submission" date="2024-10" db="EMBL/GenBank/DDBJ databases">
        <authorList>
            <person name="Yang X.-N."/>
        </authorList>
    </citation>
    <scope>NUCLEOTIDE SEQUENCE [LARGE SCALE GENOMIC DNA]</scope>
    <source>
        <strain evidence="8 9">CAU 1059</strain>
    </source>
</reference>
<accession>A0ABW7IAT0</accession>
<evidence type="ECO:0000313" key="8">
    <source>
        <dbReference type="EMBL" id="MFH0255307.1"/>
    </source>
</evidence>
<feature type="transmembrane region" description="Helical" evidence="5">
    <location>
        <begin position="363"/>
        <end position="384"/>
    </location>
</feature>
<keyword evidence="3 5" id="KW-1133">Transmembrane helix</keyword>
<dbReference type="SUPFAM" id="SSF50182">
    <property type="entry name" value="Sm-like ribonucleoproteins"/>
    <property type="match status" value="1"/>
</dbReference>
<dbReference type="Gene3D" id="2.30.30.60">
    <property type="match status" value="1"/>
</dbReference>
<feature type="domain" description="Mechanosensitive ion channel MscS" evidence="7">
    <location>
        <begin position="383"/>
        <end position="448"/>
    </location>
</feature>
<dbReference type="InterPro" id="IPR006685">
    <property type="entry name" value="MscS_channel_2nd"/>
</dbReference>
<dbReference type="PANTHER" id="PTHR30566:SF25">
    <property type="entry name" value="INNER MEMBRANE PROTEIN"/>
    <property type="match status" value="1"/>
</dbReference>
<feature type="signal peptide" evidence="6">
    <location>
        <begin position="1"/>
        <end position="26"/>
    </location>
</feature>
<dbReference type="InterPro" id="IPR010920">
    <property type="entry name" value="LSM_dom_sf"/>
</dbReference>
<proteinExistence type="predicted"/>
<organism evidence="8 9">
    <name type="scientific">Roseovarius aquimarinus</name>
    <dbReference type="NCBI Taxonomy" id="1229156"/>
    <lineage>
        <taxon>Bacteria</taxon>
        <taxon>Pseudomonadati</taxon>
        <taxon>Pseudomonadota</taxon>
        <taxon>Alphaproteobacteria</taxon>
        <taxon>Rhodobacterales</taxon>
        <taxon>Roseobacteraceae</taxon>
        <taxon>Roseovarius</taxon>
    </lineage>
</organism>
<keyword evidence="6" id="KW-0732">Signal</keyword>
<sequence>MRALLRISSRLLAVLVIAFAAEGALAQDETAEGTWYEIDAAALESGEGETQVQRRTPREAVRSFLELTEAGQLNAAARYLNLSDLTPERRAERGPELARQLALVIERQLWIDWAGLSARPDAMIETGASNNPLVGKPRRDIGLKMVEVDGQAYEIRLGRYKAEGADAIWLFTPQTVQNIPKLFEAFGPGRFERYIPERLNAPVAGLRLWEWLILPVMLGALFGFGWIVSRTVGAAAKRVERPVIRQALERVRVPLGLVAVAVAAQFMLELGVSFSGPATTLLRPFLLIVMVAGIGITALKVVDAVLDRITLGVIGEIDDTRSLDERELYTSIYAIRRVIVLLMVGIAVIVVLSRLNLFDSLGMSLLASAGVLTVLLGIAGQAVLGNIMASLQIALAKPIRIGDSILFEGNWAYVESIFYTFLRLRTWDERRIIVPVKYFVSQPFENWSVKDARILKTITIFLDHRADMEILREVFFDIAREDEGVIEHDQLFTAVTAHGEAGQEMSFYAMSPDPSTGWETAMRLREKLLKHIRENHPDWWPQDRVELDRQPRKEAGEN</sequence>
<comment type="caution">
    <text evidence="8">The sequence shown here is derived from an EMBL/GenBank/DDBJ whole genome shotgun (WGS) entry which is preliminary data.</text>
</comment>
<evidence type="ECO:0000256" key="3">
    <source>
        <dbReference type="ARBA" id="ARBA00022989"/>
    </source>
</evidence>
<dbReference type="Proteomes" id="UP001607157">
    <property type="component" value="Unassembled WGS sequence"/>
</dbReference>
<dbReference type="Gene3D" id="1.10.287.1260">
    <property type="match status" value="1"/>
</dbReference>
<evidence type="ECO:0000256" key="4">
    <source>
        <dbReference type="ARBA" id="ARBA00023136"/>
    </source>
</evidence>
<feature type="transmembrane region" description="Helical" evidence="5">
    <location>
        <begin position="208"/>
        <end position="229"/>
    </location>
</feature>
<feature type="transmembrane region" description="Helical" evidence="5">
    <location>
        <begin position="250"/>
        <end position="268"/>
    </location>
</feature>
<evidence type="ECO:0000256" key="1">
    <source>
        <dbReference type="ARBA" id="ARBA00004370"/>
    </source>
</evidence>
<comment type="subcellular location">
    <subcellularLocation>
        <location evidence="1">Membrane</location>
    </subcellularLocation>
</comment>